<evidence type="ECO:0000256" key="7">
    <source>
        <dbReference type="ARBA" id="ARBA00022801"/>
    </source>
</evidence>
<dbReference type="InterPro" id="IPR027417">
    <property type="entry name" value="P-loop_NTPase"/>
</dbReference>
<dbReference type="Gene3D" id="3.40.50.300">
    <property type="entry name" value="P-loop containing nucleotide triphosphate hydrolases"/>
    <property type="match status" value="1"/>
</dbReference>
<comment type="similarity">
    <text evidence="2 14">In the C-terminal section; belongs to the peptidase M41 family.</text>
</comment>
<dbReference type="RefSeq" id="WP_315851780.1">
    <property type="nucleotide sequence ID" value="NZ_SJPS01000001.1"/>
</dbReference>
<feature type="compositionally biased region" description="Low complexity" evidence="16">
    <location>
        <begin position="759"/>
        <end position="772"/>
    </location>
</feature>
<dbReference type="InterPro" id="IPR000642">
    <property type="entry name" value="Peptidase_M41"/>
</dbReference>
<dbReference type="FunFam" id="1.20.58.760:FF:000001">
    <property type="entry name" value="ATP-dependent zinc metalloprotease FtsH"/>
    <property type="match status" value="1"/>
</dbReference>
<dbReference type="PANTHER" id="PTHR23076">
    <property type="entry name" value="METALLOPROTEASE M41 FTSH"/>
    <property type="match status" value="1"/>
</dbReference>
<dbReference type="GO" id="GO:0005524">
    <property type="term" value="F:ATP binding"/>
    <property type="evidence" value="ECO:0007669"/>
    <property type="project" value="UniProtKB-UniRule"/>
</dbReference>
<comment type="function">
    <text evidence="14">Acts as a processive, ATP-dependent zinc metallopeptidase for both cytoplasmic and membrane proteins. Plays a role in the quality control of integral membrane proteins.</text>
</comment>
<keyword evidence="9 14" id="KW-0067">ATP-binding</keyword>
<evidence type="ECO:0000256" key="10">
    <source>
        <dbReference type="ARBA" id="ARBA00022989"/>
    </source>
</evidence>
<dbReference type="GO" id="GO:0004222">
    <property type="term" value="F:metalloendopeptidase activity"/>
    <property type="evidence" value="ECO:0007669"/>
    <property type="project" value="InterPro"/>
</dbReference>
<dbReference type="Pfam" id="PF17862">
    <property type="entry name" value="AAA_lid_3"/>
    <property type="match status" value="1"/>
</dbReference>
<dbReference type="AlphaFoldDB" id="A0A5C6CXN3"/>
<dbReference type="GO" id="GO:0016887">
    <property type="term" value="F:ATP hydrolysis activity"/>
    <property type="evidence" value="ECO:0007669"/>
    <property type="project" value="UniProtKB-UniRule"/>
</dbReference>
<feature type="transmembrane region" description="Helical" evidence="14">
    <location>
        <begin position="243"/>
        <end position="264"/>
    </location>
</feature>
<dbReference type="HAMAP" id="MF_01458">
    <property type="entry name" value="FtsH"/>
    <property type="match status" value="1"/>
</dbReference>
<dbReference type="CDD" id="cd19501">
    <property type="entry name" value="RecA-like_FtsH"/>
    <property type="match status" value="1"/>
</dbReference>
<keyword evidence="3 14" id="KW-0645">Protease</keyword>
<keyword evidence="4 14" id="KW-0812">Transmembrane</keyword>
<evidence type="ECO:0000256" key="1">
    <source>
        <dbReference type="ARBA" id="ARBA00004370"/>
    </source>
</evidence>
<evidence type="ECO:0000256" key="4">
    <source>
        <dbReference type="ARBA" id="ARBA00022692"/>
    </source>
</evidence>
<dbReference type="InterPro" id="IPR003960">
    <property type="entry name" value="ATPase_AAA_CS"/>
</dbReference>
<dbReference type="SMART" id="SM00382">
    <property type="entry name" value="AAA"/>
    <property type="match status" value="1"/>
</dbReference>
<keyword evidence="19" id="KW-1185">Reference proteome</keyword>
<dbReference type="GO" id="GO:0005886">
    <property type="term" value="C:plasma membrane"/>
    <property type="evidence" value="ECO:0007669"/>
    <property type="project" value="UniProtKB-SubCell"/>
</dbReference>
<dbReference type="Gene3D" id="1.20.58.760">
    <property type="entry name" value="Peptidase M41"/>
    <property type="match status" value="1"/>
</dbReference>
<gene>
    <name evidence="18" type="primary">ftsH4</name>
    <name evidence="14" type="synonym">ftsH</name>
    <name evidence="18" type="ORF">Pla144_00760</name>
</gene>
<feature type="binding site" evidence="14">
    <location>
        <position position="633"/>
    </location>
    <ligand>
        <name>Zn(2+)</name>
        <dbReference type="ChEBI" id="CHEBI:29105"/>
        <note>catalytic</note>
    </ligand>
</feature>
<dbReference type="GO" id="GO:0008270">
    <property type="term" value="F:zinc ion binding"/>
    <property type="evidence" value="ECO:0007669"/>
    <property type="project" value="UniProtKB-UniRule"/>
</dbReference>
<evidence type="ECO:0000256" key="14">
    <source>
        <dbReference type="HAMAP-Rule" id="MF_01458"/>
    </source>
</evidence>
<comment type="similarity">
    <text evidence="13 14">In the central section; belongs to the AAA ATPase family.</text>
</comment>
<accession>A0A5C6CXN3</accession>
<dbReference type="Gene3D" id="1.10.8.60">
    <property type="match status" value="1"/>
</dbReference>
<keyword evidence="5 14" id="KW-0479">Metal-binding</keyword>
<evidence type="ECO:0000256" key="8">
    <source>
        <dbReference type="ARBA" id="ARBA00022833"/>
    </source>
</evidence>
<keyword evidence="6 14" id="KW-0547">Nucleotide-binding</keyword>
<evidence type="ECO:0000259" key="17">
    <source>
        <dbReference type="SMART" id="SM00382"/>
    </source>
</evidence>
<dbReference type="InterPro" id="IPR037219">
    <property type="entry name" value="Peptidase_M41-like"/>
</dbReference>
<keyword evidence="12 14" id="KW-0472">Membrane</keyword>
<dbReference type="PANTHER" id="PTHR23076:SF97">
    <property type="entry name" value="ATP-DEPENDENT ZINC METALLOPROTEASE YME1L1"/>
    <property type="match status" value="1"/>
</dbReference>
<feature type="compositionally biased region" description="Basic and acidic residues" evidence="16">
    <location>
        <begin position="68"/>
        <end position="96"/>
    </location>
</feature>
<dbReference type="EMBL" id="SJPS01000001">
    <property type="protein sequence ID" value="TWU29300.1"/>
    <property type="molecule type" value="Genomic_DNA"/>
</dbReference>
<protein>
    <recommendedName>
        <fullName evidence="14">ATP-dependent zinc metalloprotease FtsH</fullName>
        <ecNumber evidence="14">3.4.24.-</ecNumber>
    </recommendedName>
</protein>
<feature type="domain" description="AAA+ ATPase" evidence="17">
    <location>
        <begin position="326"/>
        <end position="465"/>
    </location>
</feature>
<dbReference type="SUPFAM" id="SSF140990">
    <property type="entry name" value="FtsH protease domain-like"/>
    <property type="match status" value="1"/>
</dbReference>
<comment type="caution">
    <text evidence="18">The sequence shown here is derived from an EMBL/GenBank/DDBJ whole genome shotgun (WGS) entry which is preliminary data.</text>
</comment>
<feature type="binding site" evidence="14">
    <location>
        <position position="556"/>
    </location>
    <ligand>
        <name>Zn(2+)</name>
        <dbReference type="ChEBI" id="CHEBI:29105"/>
        <note>catalytic</note>
    </ligand>
</feature>
<dbReference type="Pfam" id="PF01434">
    <property type="entry name" value="Peptidase_M41"/>
    <property type="match status" value="1"/>
</dbReference>
<evidence type="ECO:0000256" key="2">
    <source>
        <dbReference type="ARBA" id="ARBA00010044"/>
    </source>
</evidence>
<feature type="region of interest" description="Disordered" evidence="16">
    <location>
        <begin position="186"/>
        <end position="211"/>
    </location>
</feature>
<proteinExistence type="inferred from homology"/>
<dbReference type="GO" id="GO:0030163">
    <property type="term" value="P:protein catabolic process"/>
    <property type="evidence" value="ECO:0007669"/>
    <property type="project" value="UniProtKB-UniRule"/>
</dbReference>
<dbReference type="Pfam" id="PF00004">
    <property type="entry name" value="AAA"/>
    <property type="match status" value="1"/>
</dbReference>
<dbReference type="PROSITE" id="PS00674">
    <property type="entry name" value="AAA"/>
    <property type="match status" value="1"/>
</dbReference>
<feature type="binding site" evidence="14">
    <location>
        <position position="560"/>
    </location>
    <ligand>
        <name>Zn(2+)</name>
        <dbReference type="ChEBI" id="CHEBI:29105"/>
        <note>catalytic</note>
    </ligand>
</feature>
<comment type="cofactor">
    <cofactor evidence="14">
        <name>Zn(2+)</name>
        <dbReference type="ChEBI" id="CHEBI:29105"/>
    </cofactor>
    <text evidence="14">Binds 1 zinc ion per subunit.</text>
</comment>
<evidence type="ECO:0000256" key="3">
    <source>
        <dbReference type="ARBA" id="ARBA00022670"/>
    </source>
</evidence>
<dbReference type="FunFam" id="1.10.8.60:FF:000001">
    <property type="entry name" value="ATP-dependent zinc metalloprotease FtsH"/>
    <property type="match status" value="1"/>
</dbReference>
<keyword evidence="8 14" id="KW-0862">Zinc</keyword>
<evidence type="ECO:0000256" key="6">
    <source>
        <dbReference type="ARBA" id="ARBA00022741"/>
    </source>
</evidence>
<name>A0A5C6CXN3_9BACT</name>
<evidence type="ECO:0000256" key="12">
    <source>
        <dbReference type="ARBA" id="ARBA00023136"/>
    </source>
</evidence>
<dbReference type="InterPro" id="IPR003593">
    <property type="entry name" value="AAA+_ATPase"/>
</dbReference>
<organism evidence="18 19">
    <name type="scientific">Bythopirellula polymerisocia</name>
    <dbReference type="NCBI Taxonomy" id="2528003"/>
    <lineage>
        <taxon>Bacteria</taxon>
        <taxon>Pseudomonadati</taxon>
        <taxon>Planctomycetota</taxon>
        <taxon>Planctomycetia</taxon>
        <taxon>Pirellulales</taxon>
        <taxon>Lacipirellulaceae</taxon>
        <taxon>Bythopirellula</taxon>
    </lineage>
</organism>
<feature type="active site" evidence="14">
    <location>
        <position position="557"/>
    </location>
</feature>
<dbReference type="FunFam" id="3.40.50.300:FF:000001">
    <property type="entry name" value="ATP-dependent zinc metalloprotease FtsH"/>
    <property type="match status" value="1"/>
</dbReference>
<dbReference type="InterPro" id="IPR041569">
    <property type="entry name" value="AAA_lid_3"/>
</dbReference>
<dbReference type="SUPFAM" id="SSF52540">
    <property type="entry name" value="P-loop containing nucleoside triphosphate hydrolases"/>
    <property type="match status" value="1"/>
</dbReference>
<keyword evidence="14" id="KW-1003">Cell membrane</keyword>
<evidence type="ECO:0000256" key="16">
    <source>
        <dbReference type="SAM" id="MobiDB-lite"/>
    </source>
</evidence>
<comment type="subcellular location">
    <subcellularLocation>
        <location evidence="14">Cell membrane</location>
        <topology evidence="14">Multi-pass membrane protein</topology>
        <orientation evidence="14">Cytoplasmic side</orientation>
    </subcellularLocation>
    <subcellularLocation>
        <location evidence="1">Membrane</location>
    </subcellularLocation>
</comment>
<sequence>MPDQQASRALYCQENPSEAGILGVKWLCHNPSRASLVAFPPEKIRCLFQGANLGWKKPRSLLRHCRHPREGGKPAPERLLMEDSPNKSKGSSDKKPNPQSGNLVWYVLGLMALLLLLGTLWGGQSRLTIKWSDLEKLIVKSDDLKENWIDTEDTTTTPPRLLKLYGLSDIKVGSTEVTGDVMVEVLRGGPPTSNSDSGEGESSAKGPKTYKFRTNRLPNEQILLTLLHDHGLEHTMAESPSPFLSYLPMLTFTGLLILLMVIMMRRMGGAGSPMAFGRSRAKLYVQEDIEVTFDDVAGVDEAVDELREVVDFLKNPERYQQLGGRIPKGVLLVGPPGTGKTLLAKAVAGEADVSFFSLSGSDFVEMFVGVGAARVRDMFSQAEQRAPCIIFIDELDALGKTRGSGQVGGHDEREQTLNALLVEMDGFGSNIGVIVMAATNRPETLDPALLRPGRFDRHVLVDRPDVSGREEILEVHLVNIKVADDVKVKEVAAITSGFVGADLANVVNEAALLAARKGKKSVTRTDFLEAVERASIGLEKKSRIIHDEEKIRLAYHEAGHALVAYSLPNTDPVHKVSIIPRGLSALGYMQQRPERDRYMMTRGQLESSIQVALAGTLAEELIFDEVATGASNDLERATETARSMVMDYGMSQLGRVNYRENNRNPFLSTGSEGGRMATHSEQTAREIDQEVKRILDESLDRARSILEARRAALVAISEELMTQEVIDAEELKRIVEENSPSPMIVPGTDAEQKRDAKTAESASDKSSGSAGG</sequence>
<dbReference type="Proteomes" id="UP000318437">
    <property type="component" value="Unassembled WGS sequence"/>
</dbReference>
<feature type="region of interest" description="Disordered" evidence="16">
    <location>
        <begin position="64"/>
        <end position="97"/>
    </location>
</feature>
<feature type="region of interest" description="Disordered" evidence="16">
    <location>
        <begin position="734"/>
        <end position="772"/>
    </location>
</feature>
<reference evidence="18 19" key="1">
    <citation type="submission" date="2019-02" db="EMBL/GenBank/DDBJ databases">
        <title>Deep-cultivation of Planctomycetes and their phenomic and genomic characterization uncovers novel biology.</title>
        <authorList>
            <person name="Wiegand S."/>
            <person name="Jogler M."/>
            <person name="Boedeker C."/>
            <person name="Pinto D."/>
            <person name="Vollmers J."/>
            <person name="Rivas-Marin E."/>
            <person name="Kohn T."/>
            <person name="Peeters S.H."/>
            <person name="Heuer A."/>
            <person name="Rast P."/>
            <person name="Oberbeckmann S."/>
            <person name="Bunk B."/>
            <person name="Jeske O."/>
            <person name="Meyerdierks A."/>
            <person name="Storesund J.E."/>
            <person name="Kallscheuer N."/>
            <person name="Luecker S."/>
            <person name="Lage O.M."/>
            <person name="Pohl T."/>
            <person name="Merkel B.J."/>
            <person name="Hornburger P."/>
            <person name="Mueller R.-W."/>
            <person name="Bruemmer F."/>
            <person name="Labrenz M."/>
            <person name="Spormann A.M."/>
            <person name="Op Den Camp H."/>
            <person name="Overmann J."/>
            <person name="Amann R."/>
            <person name="Jetten M.S.M."/>
            <person name="Mascher T."/>
            <person name="Medema M.H."/>
            <person name="Devos D.P."/>
            <person name="Kaster A.-K."/>
            <person name="Ovreas L."/>
            <person name="Rohde M."/>
            <person name="Galperin M.Y."/>
            <person name="Jogler C."/>
        </authorList>
    </citation>
    <scope>NUCLEOTIDE SEQUENCE [LARGE SCALE GENOMIC DNA]</scope>
    <source>
        <strain evidence="18 19">Pla144</strain>
    </source>
</reference>
<keyword evidence="7 14" id="KW-0378">Hydrolase</keyword>
<dbReference type="GO" id="GO:0006508">
    <property type="term" value="P:proteolysis"/>
    <property type="evidence" value="ECO:0007669"/>
    <property type="project" value="UniProtKB-KW"/>
</dbReference>
<comment type="subunit">
    <text evidence="14">Homohexamer.</text>
</comment>
<comment type="similarity">
    <text evidence="15">Belongs to the AAA ATPase family.</text>
</comment>
<feature type="binding site" evidence="14">
    <location>
        <begin position="334"/>
        <end position="341"/>
    </location>
    <ligand>
        <name>ATP</name>
        <dbReference type="ChEBI" id="CHEBI:30616"/>
    </ligand>
</feature>
<dbReference type="NCBIfam" id="TIGR01241">
    <property type="entry name" value="FtsH_fam"/>
    <property type="match status" value="1"/>
</dbReference>
<dbReference type="InterPro" id="IPR005936">
    <property type="entry name" value="FtsH"/>
</dbReference>
<dbReference type="EC" id="3.4.24.-" evidence="14"/>
<evidence type="ECO:0000256" key="5">
    <source>
        <dbReference type="ARBA" id="ARBA00022723"/>
    </source>
</evidence>
<feature type="transmembrane region" description="Helical" evidence="14">
    <location>
        <begin position="103"/>
        <end position="123"/>
    </location>
</feature>
<evidence type="ECO:0000256" key="13">
    <source>
        <dbReference type="ARBA" id="ARBA00061570"/>
    </source>
</evidence>
<evidence type="ECO:0000256" key="9">
    <source>
        <dbReference type="ARBA" id="ARBA00022840"/>
    </source>
</evidence>
<keyword evidence="10 14" id="KW-1133">Transmembrane helix</keyword>
<evidence type="ECO:0000256" key="11">
    <source>
        <dbReference type="ARBA" id="ARBA00023049"/>
    </source>
</evidence>
<dbReference type="GO" id="GO:0004176">
    <property type="term" value="F:ATP-dependent peptidase activity"/>
    <property type="evidence" value="ECO:0007669"/>
    <property type="project" value="InterPro"/>
</dbReference>
<keyword evidence="11 14" id="KW-0482">Metalloprotease</keyword>
<evidence type="ECO:0000256" key="15">
    <source>
        <dbReference type="RuleBase" id="RU003651"/>
    </source>
</evidence>
<dbReference type="InterPro" id="IPR003959">
    <property type="entry name" value="ATPase_AAA_core"/>
</dbReference>
<evidence type="ECO:0000313" key="18">
    <source>
        <dbReference type="EMBL" id="TWU29300.1"/>
    </source>
</evidence>
<evidence type="ECO:0000313" key="19">
    <source>
        <dbReference type="Proteomes" id="UP000318437"/>
    </source>
</evidence>